<evidence type="ECO:0000313" key="3">
    <source>
        <dbReference type="Proteomes" id="UP000002384"/>
    </source>
</evidence>
<proteinExistence type="predicted"/>
<organism evidence="2 3">
    <name type="scientific">Gloeothece citriformis (strain PCC 7424)</name>
    <name type="common">Cyanothece sp. (strain PCC 7424)</name>
    <dbReference type="NCBI Taxonomy" id="65393"/>
    <lineage>
        <taxon>Bacteria</taxon>
        <taxon>Bacillati</taxon>
        <taxon>Cyanobacteriota</taxon>
        <taxon>Cyanophyceae</taxon>
        <taxon>Oscillatoriophycideae</taxon>
        <taxon>Chroococcales</taxon>
        <taxon>Aphanothecaceae</taxon>
        <taxon>Gloeothece</taxon>
        <taxon>Gloeothece citriformis</taxon>
    </lineage>
</organism>
<gene>
    <name evidence="2" type="ordered locus">PCC7424_4637</name>
</gene>
<dbReference type="HOGENOM" id="CLU_3042578_0_0_3"/>
<protein>
    <submittedName>
        <fullName evidence="2">Uncharacterized protein</fullName>
    </submittedName>
</protein>
<dbReference type="AlphaFoldDB" id="B7KBM1"/>
<evidence type="ECO:0000313" key="2">
    <source>
        <dbReference type="EMBL" id="ACK72999.1"/>
    </source>
</evidence>
<keyword evidence="1" id="KW-1133">Transmembrane helix</keyword>
<sequence length="54" mass="5950">MVISGKVSEEIESLSAGLIAMLFLLMSVCLAPLLIKGLILFSLLINHFPRGFFR</sequence>
<dbReference type="Proteomes" id="UP000002384">
    <property type="component" value="Chromosome"/>
</dbReference>
<keyword evidence="1" id="KW-0472">Membrane</keyword>
<dbReference type="KEGG" id="cyc:PCC7424_4637"/>
<reference evidence="3" key="1">
    <citation type="journal article" date="2011" name="MBio">
        <title>Novel metabolic attributes of the genus Cyanothece, comprising a group of unicellular nitrogen-fixing Cyanobacteria.</title>
        <authorList>
            <person name="Bandyopadhyay A."/>
            <person name="Elvitigala T."/>
            <person name="Welsh E."/>
            <person name="Stockel J."/>
            <person name="Liberton M."/>
            <person name="Min H."/>
            <person name="Sherman L.A."/>
            <person name="Pakrasi H.B."/>
        </authorList>
    </citation>
    <scope>NUCLEOTIDE SEQUENCE [LARGE SCALE GENOMIC DNA]</scope>
    <source>
        <strain evidence="3">PCC 7424</strain>
    </source>
</reference>
<evidence type="ECO:0000256" key="1">
    <source>
        <dbReference type="SAM" id="Phobius"/>
    </source>
</evidence>
<name>B7KBM1_GLOC7</name>
<dbReference type="EMBL" id="CP001291">
    <property type="protein sequence ID" value="ACK72999.1"/>
    <property type="molecule type" value="Genomic_DNA"/>
</dbReference>
<feature type="transmembrane region" description="Helical" evidence="1">
    <location>
        <begin position="20"/>
        <end position="45"/>
    </location>
</feature>
<keyword evidence="1" id="KW-0812">Transmembrane</keyword>
<keyword evidence="3" id="KW-1185">Reference proteome</keyword>
<accession>B7KBM1</accession>